<gene>
    <name evidence="3" type="ORF">RM528_12670</name>
    <name evidence="2" type="ORF">RM705_29095</name>
</gene>
<proteinExistence type="predicted"/>
<evidence type="ECO:0000256" key="1">
    <source>
        <dbReference type="SAM" id="MobiDB-lite"/>
    </source>
</evidence>
<feature type="region of interest" description="Disordered" evidence="1">
    <location>
        <begin position="1"/>
        <end position="20"/>
    </location>
</feature>
<evidence type="ECO:0000313" key="4">
    <source>
        <dbReference type="Proteomes" id="UP001180503"/>
    </source>
</evidence>
<keyword evidence="5" id="KW-1185">Reference proteome</keyword>
<sequence length="84" mass="8423">MRIRAKAARTGAVRGSSRKRAPAATAIAGLTYVMTEARIGPASLISSRNATNATAVQTTPSAARAARASVEGRTAGRVTIAAGA</sequence>
<name>A0ABU2QFG8_9ACTN</name>
<accession>A0ABU2QFG8</accession>
<organism evidence="3 4">
    <name type="scientific">Streptomyces edwardsiae</name>
    <dbReference type="NCBI Taxonomy" id="3075527"/>
    <lineage>
        <taxon>Bacteria</taxon>
        <taxon>Bacillati</taxon>
        <taxon>Actinomycetota</taxon>
        <taxon>Actinomycetes</taxon>
        <taxon>Kitasatosporales</taxon>
        <taxon>Streptomycetaceae</taxon>
        <taxon>Streptomyces</taxon>
    </lineage>
</organism>
<protein>
    <submittedName>
        <fullName evidence="3">Uncharacterized protein</fullName>
    </submittedName>
</protein>
<dbReference type="EMBL" id="JAVRFA010000055">
    <property type="protein sequence ID" value="MDT0398719.1"/>
    <property type="molecule type" value="Genomic_DNA"/>
</dbReference>
<evidence type="ECO:0000313" key="2">
    <source>
        <dbReference type="EMBL" id="MDT0398719.1"/>
    </source>
</evidence>
<comment type="caution">
    <text evidence="3">The sequence shown here is derived from an EMBL/GenBank/DDBJ whole genome shotgun (WGS) entry which is preliminary data.</text>
</comment>
<reference evidence="3" key="2">
    <citation type="submission" date="2024-05" db="EMBL/GenBank/DDBJ databases">
        <title>30 novel species of actinomycetes from the DSMZ collection.</title>
        <authorList>
            <person name="Nouioui I."/>
        </authorList>
    </citation>
    <scope>NUCLEOTIDE SEQUENCE</scope>
    <source>
        <strain evidence="3">DSM 41635</strain>
        <strain evidence="5">DSM 41636</strain>
    </source>
</reference>
<evidence type="ECO:0000313" key="5">
    <source>
        <dbReference type="Proteomes" id="UP001183881"/>
    </source>
</evidence>
<reference evidence="4" key="1">
    <citation type="submission" date="2023-07" db="EMBL/GenBank/DDBJ databases">
        <title>30 novel species of actinomycetes from the DSMZ collection.</title>
        <authorList>
            <person name="Nouioui I."/>
        </authorList>
    </citation>
    <scope>NUCLEOTIDE SEQUENCE [LARGE SCALE GENOMIC DNA]</scope>
    <source>
        <strain evidence="4">DSM 41635</strain>
        <strain evidence="2">DSM 41636</strain>
    </source>
</reference>
<dbReference type="EMBL" id="JAVRFB010000008">
    <property type="protein sequence ID" value="MDT0402708.1"/>
    <property type="molecule type" value="Genomic_DNA"/>
</dbReference>
<dbReference type="Proteomes" id="UP001183881">
    <property type="component" value="Unassembled WGS sequence"/>
</dbReference>
<dbReference type="Proteomes" id="UP001180503">
    <property type="component" value="Unassembled WGS sequence"/>
</dbReference>
<evidence type="ECO:0000313" key="3">
    <source>
        <dbReference type="EMBL" id="MDT0402708.1"/>
    </source>
</evidence>